<protein>
    <recommendedName>
        <fullName evidence="3">Amidohydrolase</fullName>
    </recommendedName>
</protein>
<dbReference type="Proteomes" id="UP000184386">
    <property type="component" value="Unassembled WGS sequence"/>
</dbReference>
<dbReference type="InterPro" id="IPR032466">
    <property type="entry name" value="Metal_Hydrolase"/>
</dbReference>
<organism evidence="1 2">
    <name type="scientific">Anaerocolumna jejuensis DSM 15929</name>
    <dbReference type="NCBI Taxonomy" id="1121322"/>
    <lineage>
        <taxon>Bacteria</taxon>
        <taxon>Bacillati</taxon>
        <taxon>Bacillota</taxon>
        <taxon>Clostridia</taxon>
        <taxon>Lachnospirales</taxon>
        <taxon>Lachnospiraceae</taxon>
        <taxon>Anaerocolumna</taxon>
    </lineage>
</organism>
<dbReference type="OrthoDB" id="9777673at2"/>
<dbReference type="AlphaFoldDB" id="A0A1M7BPX8"/>
<dbReference type="Gene3D" id="3.20.20.140">
    <property type="entry name" value="Metal-dependent hydrolases"/>
    <property type="match status" value="1"/>
</dbReference>
<evidence type="ECO:0000313" key="2">
    <source>
        <dbReference type="Proteomes" id="UP000184386"/>
    </source>
</evidence>
<name>A0A1M7BPX8_9FIRM</name>
<keyword evidence="2" id="KW-1185">Reference proteome</keyword>
<dbReference type="SUPFAM" id="SSF51556">
    <property type="entry name" value="Metallo-dependent hydrolases"/>
    <property type="match status" value="1"/>
</dbReference>
<sequence>MDIIKKKNMSKIDFHVHYLPKAYKEVMLKYCGERPDDFPTPDWDAESHLEAMDCLGISTSMLSLSSPHINFGNYFQIDSGRASTRKMLCVYSQDCYNLINL</sequence>
<proteinExistence type="predicted"/>
<dbReference type="RefSeq" id="WP_073280112.1">
    <property type="nucleotide sequence ID" value="NZ_FRAC01000038.1"/>
</dbReference>
<accession>A0A1M7BPX8</accession>
<gene>
    <name evidence="1" type="ORF">SAMN02745136_05207</name>
</gene>
<reference evidence="1 2" key="1">
    <citation type="submission" date="2016-11" db="EMBL/GenBank/DDBJ databases">
        <authorList>
            <person name="Jaros S."/>
            <person name="Januszkiewicz K."/>
            <person name="Wedrychowicz H."/>
        </authorList>
    </citation>
    <scope>NUCLEOTIDE SEQUENCE [LARGE SCALE GENOMIC DNA]</scope>
    <source>
        <strain evidence="1 2">DSM 15929</strain>
    </source>
</reference>
<dbReference type="STRING" id="1121322.SAMN02745136_05207"/>
<evidence type="ECO:0000313" key="1">
    <source>
        <dbReference type="EMBL" id="SHL57108.1"/>
    </source>
</evidence>
<dbReference type="EMBL" id="FRAC01000038">
    <property type="protein sequence ID" value="SHL57108.1"/>
    <property type="molecule type" value="Genomic_DNA"/>
</dbReference>
<evidence type="ECO:0008006" key="3">
    <source>
        <dbReference type="Google" id="ProtNLM"/>
    </source>
</evidence>